<feature type="region of interest" description="Disordered" evidence="1">
    <location>
        <begin position="1"/>
        <end position="119"/>
    </location>
</feature>
<feature type="compositionally biased region" description="Basic residues" evidence="1">
    <location>
        <begin position="38"/>
        <end position="50"/>
    </location>
</feature>
<evidence type="ECO:0000256" key="1">
    <source>
        <dbReference type="SAM" id="MobiDB-lite"/>
    </source>
</evidence>
<accession>A0A8D8IHT8</accession>
<feature type="compositionally biased region" description="Basic and acidic residues" evidence="1">
    <location>
        <begin position="101"/>
        <end position="119"/>
    </location>
</feature>
<dbReference type="EMBL" id="HBUE01146445">
    <property type="protein sequence ID" value="CAG6503287.1"/>
    <property type="molecule type" value="Transcribed_RNA"/>
</dbReference>
<name>A0A8D8IHT8_CULPI</name>
<sequence length="119" mass="13446">MPNQGLSGQRPSDRLRRRSRQLDQHRTANLRTAIAQTVRRRSPNAAKVHHGDRPLQPGPIPADQSSLRTMACRPRSRLGRSTPGTNARIAGRSLPRKSNHRLRETPRRKHLDPASHRPA</sequence>
<protein>
    <submittedName>
        <fullName evidence="2">(northern house mosquito) hypothetical protein</fullName>
    </submittedName>
</protein>
<reference evidence="2" key="1">
    <citation type="submission" date="2021-05" db="EMBL/GenBank/DDBJ databases">
        <authorList>
            <person name="Alioto T."/>
            <person name="Alioto T."/>
            <person name="Gomez Garrido J."/>
        </authorList>
    </citation>
    <scope>NUCLEOTIDE SEQUENCE</scope>
</reference>
<organism evidence="2">
    <name type="scientific">Culex pipiens</name>
    <name type="common">House mosquito</name>
    <dbReference type="NCBI Taxonomy" id="7175"/>
    <lineage>
        <taxon>Eukaryota</taxon>
        <taxon>Metazoa</taxon>
        <taxon>Ecdysozoa</taxon>
        <taxon>Arthropoda</taxon>
        <taxon>Hexapoda</taxon>
        <taxon>Insecta</taxon>
        <taxon>Pterygota</taxon>
        <taxon>Neoptera</taxon>
        <taxon>Endopterygota</taxon>
        <taxon>Diptera</taxon>
        <taxon>Nematocera</taxon>
        <taxon>Culicoidea</taxon>
        <taxon>Culicidae</taxon>
        <taxon>Culicinae</taxon>
        <taxon>Culicini</taxon>
        <taxon>Culex</taxon>
        <taxon>Culex</taxon>
    </lineage>
</organism>
<dbReference type="AlphaFoldDB" id="A0A8D8IHT8"/>
<dbReference type="EMBL" id="HBUE01251355">
    <property type="protein sequence ID" value="CAG6554534.1"/>
    <property type="molecule type" value="Transcribed_RNA"/>
</dbReference>
<evidence type="ECO:0000313" key="2">
    <source>
        <dbReference type="EMBL" id="CAG6554534.1"/>
    </source>
</evidence>
<proteinExistence type="predicted"/>